<evidence type="ECO:0000313" key="2">
    <source>
        <dbReference type="EMBL" id="MDJ1130403.1"/>
    </source>
</evidence>
<feature type="compositionally biased region" description="Basic and acidic residues" evidence="1">
    <location>
        <begin position="245"/>
        <end position="271"/>
    </location>
</feature>
<protein>
    <recommendedName>
        <fullName evidence="4">Secreted protein</fullName>
    </recommendedName>
</protein>
<feature type="compositionally biased region" description="Low complexity" evidence="1">
    <location>
        <begin position="186"/>
        <end position="207"/>
    </location>
</feature>
<dbReference type="EMBL" id="JANCPR020000001">
    <property type="protein sequence ID" value="MDJ1130403.1"/>
    <property type="molecule type" value="Genomic_DNA"/>
</dbReference>
<gene>
    <name evidence="2" type="ORF">NMN56_000250</name>
</gene>
<accession>A0ABT6ZMX7</accession>
<evidence type="ECO:0000313" key="3">
    <source>
        <dbReference type="Proteomes" id="UP001214441"/>
    </source>
</evidence>
<name>A0ABT6ZMX7_9ACTN</name>
<keyword evidence="3" id="KW-1185">Reference proteome</keyword>
<feature type="region of interest" description="Disordered" evidence="1">
    <location>
        <begin position="176"/>
        <end position="271"/>
    </location>
</feature>
<comment type="caution">
    <text evidence="2">The sequence shown here is derived from an EMBL/GenBank/DDBJ whole genome shotgun (WGS) entry which is preliminary data.</text>
</comment>
<dbReference type="Proteomes" id="UP001214441">
    <property type="component" value="Unassembled WGS sequence"/>
</dbReference>
<evidence type="ECO:0000256" key="1">
    <source>
        <dbReference type="SAM" id="MobiDB-lite"/>
    </source>
</evidence>
<sequence length="271" mass="29363">MDVGLVIGLVLFLAFVTLGAMVTVRAVRTVKRGVERTGAQVRRTVEETTLKARGVQPGPVGEVARVRLELRSSFDSTRRVLETGAQDDPALREALSLLDRLHDHARHLDGELRMLMEGEPDRARVSASLPDARDRMRRLKESADSLRFAAQDRARQFDHDGLDSLREQIEIETGALRHWTSGSPVSDPLASGAPAADPSAADALSGEQQRRGGLGRTGKTGPARSEEPRGALPEASRTAFSKESAPAREEPVAEPKRSGSGIDERRPRGAS</sequence>
<organism evidence="2 3">
    <name type="scientific">Streptomyces iconiensis</name>
    <dbReference type="NCBI Taxonomy" id="1384038"/>
    <lineage>
        <taxon>Bacteria</taxon>
        <taxon>Bacillati</taxon>
        <taxon>Actinomycetota</taxon>
        <taxon>Actinomycetes</taxon>
        <taxon>Kitasatosporales</taxon>
        <taxon>Streptomycetaceae</taxon>
        <taxon>Streptomyces</taxon>
    </lineage>
</organism>
<reference evidence="2 3" key="1">
    <citation type="submission" date="2023-05" db="EMBL/GenBank/DDBJ databases">
        <title>Streptantibioticus silvisoli sp. nov., acidotolerant actinomycetes 1 from pine litter.</title>
        <authorList>
            <person name="Swiecimska M."/>
            <person name="Golinska P."/>
            <person name="Sangal V."/>
            <person name="Wachnowicz B."/>
            <person name="Goodfellow M."/>
        </authorList>
    </citation>
    <scope>NUCLEOTIDE SEQUENCE [LARGE SCALE GENOMIC DNA]</scope>
    <source>
        <strain evidence="2 3">DSM 42109</strain>
    </source>
</reference>
<proteinExistence type="predicted"/>
<evidence type="ECO:0008006" key="4">
    <source>
        <dbReference type="Google" id="ProtNLM"/>
    </source>
</evidence>
<dbReference type="RefSeq" id="WP_274039908.1">
    <property type="nucleotide sequence ID" value="NZ_JANCPR020000001.1"/>
</dbReference>